<keyword evidence="2" id="KW-0472">Membrane</keyword>
<dbReference type="InterPro" id="IPR007485">
    <property type="entry name" value="LPS_assembly_LptE"/>
</dbReference>
<dbReference type="PANTHER" id="PTHR38098">
    <property type="entry name" value="LPS-ASSEMBLY LIPOPROTEIN LPTE"/>
    <property type="match status" value="1"/>
</dbReference>
<evidence type="ECO:0000313" key="6">
    <source>
        <dbReference type="EMBL" id="ARU55934.1"/>
    </source>
</evidence>
<dbReference type="GO" id="GO:0019867">
    <property type="term" value="C:outer membrane"/>
    <property type="evidence" value="ECO:0007669"/>
    <property type="project" value="InterPro"/>
</dbReference>
<reference evidence="6 7" key="1">
    <citation type="submission" date="2017-05" db="EMBL/GenBank/DDBJ databases">
        <title>Genomic insights into alkan degradation activity of Oleiphilus messinensis.</title>
        <authorList>
            <person name="Kozyavkin S.A."/>
            <person name="Slesarev A.I."/>
            <person name="Golyshin P.N."/>
            <person name="Korzhenkov A."/>
            <person name="Golyshina O.N."/>
            <person name="Toshchakov S.V."/>
        </authorList>
    </citation>
    <scope>NUCLEOTIDE SEQUENCE [LARGE SCALE GENOMIC DNA]</scope>
    <source>
        <strain evidence="6 7">ME102</strain>
    </source>
</reference>
<dbReference type="GO" id="GO:0043165">
    <property type="term" value="P:Gram-negative-bacterium-type cell outer membrane assembly"/>
    <property type="evidence" value="ECO:0007669"/>
    <property type="project" value="InterPro"/>
</dbReference>
<dbReference type="GO" id="GO:0001530">
    <property type="term" value="F:lipopolysaccharide binding"/>
    <property type="evidence" value="ECO:0007669"/>
    <property type="project" value="TreeGrafter"/>
</dbReference>
<keyword evidence="4" id="KW-0998">Cell outer membrane</keyword>
<evidence type="ECO:0000313" key="7">
    <source>
        <dbReference type="Proteomes" id="UP000196027"/>
    </source>
</evidence>
<dbReference type="Pfam" id="PF04390">
    <property type="entry name" value="LptE"/>
    <property type="match status" value="1"/>
</dbReference>
<keyword evidence="7" id="KW-1185">Reference proteome</keyword>
<dbReference type="GO" id="GO:0015920">
    <property type="term" value="P:lipopolysaccharide transport"/>
    <property type="evidence" value="ECO:0007669"/>
    <property type="project" value="TreeGrafter"/>
</dbReference>
<gene>
    <name evidence="6" type="ORF">OLMES_1860</name>
</gene>
<accession>A0A1Y0I928</accession>
<evidence type="ECO:0000256" key="2">
    <source>
        <dbReference type="ARBA" id="ARBA00023136"/>
    </source>
</evidence>
<sequence>MVQLTLHVLKTETTRQAVSIKKNASVAEYDMEIQTWFDFTDSDGRTILNDTVSTRQTYRFDEENILGKNKEEAEIKVDLLNEIARRIILRINAINDLALQEKLQPETN</sequence>
<evidence type="ECO:0000256" key="5">
    <source>
        <dbReference type="ARBA" id="ARBA00023288"/>
    </source>
</evidence>
<protein>
    <submittedName>
        <fullName evidence="6">Uncharacterized protein</fullName>
    </submittedName>
</protein>
<keyword evidence="3" id="KW-0564">Palmitate</keyword>
<evidence type="ECO:0000256" key="1">
    <source>
        <dbReference type="ARBA" id="ARBA00022729"/>
    </source>
</evidence>
<dbReference type="EMBL" id="CP021425">
    <property type="protein sequence ID" value="ARU55934.1"/>
    <property type="molecule type" value="Genomic_DNA"/>
</dbReference>
<dbReference type="Gene3D" id="3.30.160.150">
    <property type="entry name" value="Lipoprotein like domain"/>
    <property type="match status" value="1"/>
</dbReference>
<keyword evidence="1" id="KW-0732">Signal</keyword>
<dbReference type="KEGG" id="ome:OLMES_1860"/>
<organism evidence="6 7">
    <name type="scientific">Oleiphilus messinensis</name>
    <dbReference type="NCBI Taxonomy" id="141451"/>
    <lineage>
        <taxon>Bacteria</taxon>
        <taxon>Pseudomonadati</taxon>
        <taxon>Pseudomonadota</taxon>
        <taxon>Gammaproteobacteria</taxon>
        <taxon>Oceanospirillales</taxon>
        <taxon>Oleiphilaceae</taxon>
        <taxon>Oleiphilus</taxon>
    </lineage>
</organism>
<dbReference type="Proteomes" id="UP000196027">
    <property type="component" value="Chromosome"/>
</dbReference>
<name>A0A1Y0I928_9GAMM</name>
<dbReference type="GO" id="GO:1990351">
    <property type="term" value="C:transporter complex"/>
    <property type="evidence" value="ECO:0007669"/>
    <property type="project" value="TreeGrafter"/>
</dbReference>
<evidence type="ECO:0000256" key="4">
    <source>
        <dbReference type="ARBA" id="ARBA00023237"/>
    </source>
</evidence>
<proteinExistence type="predicted"/>
<dbReference type="PANTHER" id="PTHR38098:SF1">
    <property type="entry name" value="LPS-ASSEMBLY LIPOPROTEIN LPTE"/>
    <property type="match status" value="1"/>
</dbReference>
<dbReference type="AlphaFoldDB" id="A0A1Y0I928"/>
<evidence type="ECO:0000256" key="3">
    <source>
        <dbReference type="ARBA" id="ARBA00023139"/>
    </source>
</evidence>
<keyword evidence="5" id="KW-0449">Lipoprotein</keyword>